<protein>
    <submittedName>
        <fullName evidence="1">Uncharacterized protein</fullName>
    </submittedName>
</protein>
<dbReference type="EMBL" id="BQKM01000038">
    <property type="protein sequence ID" value="GJN56439.1"/>
    <property type="molecule type" value="Genomic_DNA"/>
</dbReference>
<proteinExistence type="predicted"/>
<accession>A0ABQ4WAE6</accession>
<organism evidence="1 2">
    <name type="scientific">Pseudomonas tohonis</name>
    <dbReference type="NCBI Taxonomy" id="2725477"/>
    <lineage>
        <taxon>Bacteria</taxon>
        <taxon>Pseudomonadati</taxon>
        <taxon>Pseudomonadota</taxon>
        <taxon>Gammaproteobacteria</taxon>
        <taxon>Pseudomonadales</taxon>
        <taxon>Pseudomonadaceae</taxon>
        <taxon>Pseudomonas</taxon>
    </lineage>
</organism>
<sequence>MTNANRTLLIEMLSKRIRFETEAGGFRFQHSGIVIAWLCPCAGHEAEVGYQLLVRDDETAQEDFYDFHEILLLAKPEAP</sequence>
<dbReference type="RefSeq" id="WP_236247319.1">
    <property type="nucleotide sequence ID" value="NZ_BQKM01000038.1"/>
</dbReference>
<keyword evidence="2" id="KW-1185">Reference proteome</keyword>
<reference evidence="1 2" key="1">
    <citation type="submission" date="2021-12" db="EMBL/GenBank/DDBJ databases">
        <title>Characterization of novel class B3 metallo-beta-lactamase from novel Pseudomonas species.</title>
        <authorList>
            <person name="Yamada K."/>
            <person name="Aoki K."/>
            <person name="Ishii Y."/>
        </authorList>
    </citation>
    <scope>NUCLEOTIDE SEQUENCE [LARGE SCALE GENOMIC DNA]</scope>
    <source>
        <strain evidence="1 2">TUM20286</strain>
    </source>
</reference>
<gene>
    <name evidence="1" type="ORF">TUM20286_61910</name>
</gene>
<name>A0ABQ4WAE6_9PSED</name>
<evidence type="ECO:0000313" key="2">
    <source>
        <dbReference type="Proteomes" id="UP001054892"/>
    </source>
</evidence>
<dbReference type="Proteomes" id="UP001054892">
    <property type="component" value="Unassembled WGS sequence"/>
</dbReference>
<evidence type="ECO:0000313" key="1">
    <source>
        <dbReference type="EMBL" id="GJN56439.1"/>
    </source>
</evidence>
<comment type="caution">
    <text evidence="1">The sequence shown here is derived from an EMBL/GenBank/DDBJ whole genome shotgun (WGS) entry which is preliminary data.</text>
</comment>